<protein>
    <submittedName>
        <fullName evidence="2">Protein FAM200B-like</fullName>
    </submittedName>
</protein>
<reference evidence="2 3" key="1">
    <citation type="submission" date="2019-08" db="EMBL/GenBank/DDBJ databases">
        <title>Whole genome of Aphis craccivora.</title>
        <authorList>
            <person name="Voronova N.V."/>
            <person name="Shulinski R.S."/>
            <person name="Bandarenka Y.V."/>
            <person name="Zhorov D.G."/>
            <person name="Warner D."/>
        </authorList>
    </citation>
    <scope>NUCLEOTIDE SEQUENCE [LARGE SCALE GENOMIC DNA]</scope>
    <source>
        <strain evidence="2">180601</strain>
        <tissue evidence="2">Whole Body</tissue>
    </source>
</reference>
<dbReference type="AlphaFoldDB" id="A0A6G0YFP7"/>
<organism evidence="2 3">
    <name type="scientific">Aphis craccivora</name>
    <name type="common">Cowpea aphid</name>
    <dbReference type="NCBI Taxonomy" id="307492"/>
    <lineage>
        <taxon>Eukaryota</taxon>
        <taxon>Metazoa</taxon>
        <taxon>Ecdysozoa</taxon>
        <taxon>Arthropoda</taxon>
        <taxon>Hexapoda</taxon>
        <taxon>Insecta</taxon>
        <taxon>Pterygota</taxon>
        <taxon>Neoptera</taxon>
        <taxon>Paraneoptera</taxon>
        <taxon>Hemiptera</taxon>
        <taxon>Sternorrhyncha</taxon>
        <taxon>Aphidomorpha</taxon>
        <taxon>Aphidoidea</taxon>
        <taxon>Aphididae</taxon>
        <taxon>Aphidini</taxon>
        <taxon>Aphis</taxon>
        <taxon>Aphis</taxon>
    </lineage>
</organism>
<name>A0A6G0YFP7_APHCR</name>
<dbReference type="Proteomes" id="UP000478052">
    <property type="component" value="Unassembled WGS sequence"/>
</dbReference>
<proteinExistence type="predicted"/>
<feature type="region of interest" description="Disordered" evidence="1">
    <location>
        <begin position="1"/>
        <end position="24"/>
    </location>
</feature>
<dbReference type="PANTHER" id="PTHR37162:SF1">
    <property type="entry name" value="BED-TYPE DOMAIN-CONTAINING PROTEIN"/>
    <property type="match status" value="1"/>
</dbReference>
<gene>
    <name evidence="2" type="ORF">FWK35_00012941</name>
</gene>
<comment type="caution">
    <text evidence="2">The sequence shown here is derived from an EMBL/GenBank/DDBJ whole genome shotgun (WGS) entry which is preliminary data.</text>
</comment>
<accession>A0A6G0YFP7</accession>
<dbReference type="PANTHER" id="PTHR37162">
    <property type="entry name" value="HAT FAMILY DIMERISATION DOMAINCONTAINING PROTEIN-RELATED"/>
    <property type="match status" value="1"/>
</dbReference>
<evidence type="ECO:0000313" key="2">
    <source>
        <dbReference type="EMBL" id="KAF0755037.1"/>
    </source>
</evidence>
<evidence type="ECO:0000313" key="3">
    <source>
        <dbReference type="Proteomes" id="UP000478052"/>
    </source>
</evidence>
<sequence>MSTTIQKTNTPKKKRAARNELRAKEKERVNRKLFRQDWLNHEDFKYWLKEIPNNKLKWKKHSDNVKSLRGLKNMSSFVNRPSETSTKELHVVKTADIKLAAFFAENNVAFQLVDKLAPLLKEIFNDSNTAQKLQLHRHKCSSILKNIIAPVQENLLKKQFRLFKIIPSLFWFVHPEDWKIHTRLLELEAINATDCSAQKLCEELKECLKSKDVSLSNLIGVASDGANSDLPNLVLMQCICYSSARAASKATALLPRSAEDLVRSVSTYISGSEKRTAIIEEIQEFFGEQRKKMLKLADTRWLAMHQCVVRILDYWNSLTHYFLVAVSEDHLKSAITILDAFNNFNLLKTFAQNFIEPEFLMIDSLEQLSFSDPKIFLPESEIFVGTECEDFLKTLP</sequence>
<dbReference type="EMBL" id="VUJU01004249">
    <property type="protein sequence ID" value="KAF0755037.1"/>
    <property type="molecule type" value="Genomic_DNA"/>
</dbReference>
<keyword evidence="3" id="KW-1185">Reference proteome</keyword>
<evidence type="ECO:0000256" key="1">
    <source>
        <dbReference type="SAM" id="MobiDB-lite"/>
    </source>
</evidence>